<comment type="subcellular location">
    <subcellularLocation>
        <location evidence="1">Membrane</location>
    </subcellularLocation>
</comment>
<evidence type="ECO:0000259" key="8">
    <source>
        <dbReference type="PROSITE" id="PS51551"/>
    </source>
</evidence>
<evidence type="ECO:0000256" key="5">
    <source>
        <dbReference type="ARBA" id="ARBA00023180"/>
    </source>
</evidence>
<dbReference type="PROSITE" id="PS51551">
    <property type="entry name" value="EPHRIN_RBD_2"/>
    <property type="match status" value="1"/>
</dbReference>
<evidence type="ECO:0000256" key="1">
    <source>
        <dbReference type="ARBA" id="ARBA00004370"/>
    </source>
</evidence>
<dbReference type="GO" id="GO:0007411">
    <property type="term" value="P:axon guidance"/>
    <property type="evidence" value="ECO:0007669"/>
    <property type="project" value="TreeGrafter"/>
</dbReference>
<evidence type="ECO:0000256" key="6">
    <source>
        <dbReference type="PROSITE-ProRule" id="PRU00884"/>
    </source>
</evidence>
<comment type="caution">
    <text evidence="6">Lacks conserved residue(s) required for the propagation of feature annotation.</text>
</comment>
<feature type="region of interest" description="Disordered" evidence="7">
    <location>
        <begin position="149"/>
        <end position="182"/>
    </location>
</feature>
<dbReference type="SUPFAM" id="SSF49503">
    <property type="entry name" value="Cupredoxins"/>
    <property type="match status" value="1"/>
</dbReference>
<evidence type="ECO:0000256" key="4">
    <source>
        <dbReference type="ARBA" id="ARBA00023157"/>
    </source>
</evidence>
<dbReference type="GO" id="GO:0005886">
    <property type="term" value="C:plasma membrane"/>
    <property type="evidence" value="ECO:0007669"/>
    <property type="project" value="TreeGrafter"/>
</dbReference>
<dbReference type="InterPro" id="IPR001799">
    <property type="entry name" value="Ephrin_RBD"/>
</dbReference>
<feature type="domain" description="Ephrin RBD" evidence="8">
    <location>
        <begin position="4"/>
        <end position="132"/>
    </location>
</feature>
<dbReference type="Proteomes" id="UP000887575">
    <property type="component" value="Unassembled WGS sequence"/>
</dbReference>
<dbReference type="AlphaFoldDB" id="A0AAF3FEG0"/>
<keyword evidence="3" id="KW-0472">Membrane</keyword>
<dbReference type="Pfam" id="PF00812">
    <property type="entry name" value="Ephrin"/>
    <property type="match status" value="1"/>
</dbReference>
<accession>A0AAF3FEG0</accession>
<feature type="disulfide bond" evidence="6">
    <location>
        <begin position="57"/>
        <end position="121"/>
    </location>
</feature>
<keyword evidence="9" id="KW-1185">Reference proteome</keyword>
<evidence type="ECO:0000313" key="9">
    <source>
        <dbReference type="Proteomes" id="UP000887575"/>
    </source>
</evidence>
<dbReference type="Gene3D" id="2.60.40.420">
    <property type="entry name" value="Cupredoxins - blue copper proteins"/>
    <property type="match status" value="1"/>
</dbReference>
<dbReference type="WBParaSite" id="MBELARI_LOCUS5410">
    <property type="protein sequence ID" value="MBELARI_LOCUS5410"/>
    <property type="gene ID" value="MBELARI_LOCUS5410"/>
</dbReference>
<evidence type="ECO:0000313" key="10">
    <source>
        <dbReference type="WBParaSite" id="MBELARI_LOCUS5410"/>
    </source>
</evidence>
<evidence type="ECO:0000256" key="7">
    <source>
        <dbReference type="SAM" id="MobiDB-lite"/>
    </source>
</evidence>
<dbReference type="InterPro" id="IPR031328">
    <property type="entry name" value="Ephrin"/>
</dbReference>
<dbReference type="GO" id="GO:0046875">
    <property type="term" value="F:ephrin receptor binding"/>
    <property type="evidence" value="ECO:0007669"/>
    <property type="project" value="TreeGrafter"/>
</dbReference>
<protein>
    <recommendedName>
        <fullName evidence="8">Ephrin RBD domain-containing protein</fullName>
    </recommendedName>
</protein>
<dbReference type="PANTHER" id="PTHR11304:SF43">
    <property type="entry name" value="EPHRIN RBD DOMAIN-CONTAINING PROTEIN"/>
    <property type="match status" value="1"/>
</dbReference>
<feature type="compositionally biased region" description="Basic and acidic residues" evidence="7">
    <location>
        <begin position="157"/>
        <end position="170"/>
    </location>
</feature>
<organism evidence="9 10">
    <name type="scientific">Mesorhabditis belari</name>
    <dbReference type="NCBI Taxonomy" id="2138241"/>
    <lineage>
        <taxon>Eukaryota</taxon>
        <taxon>Metazoa</taxon>
        <taxon>Ecdysozoa</taxon>
        <taxon>Nematoda</taxon>
        <taxon>Chromadorea</taxon>
        <taxon>Rhabditida</taxon>
        <taxon>Rhabditina</taxon>
        <taxon>Rhabditomorpha</taxon>
        <taxon>Rhabditoidea</taxon>
        <taxon>Rhabditidae</taxon>
        <taxon>Mesorhabditinae</taxon>
        <taxon>Mesorhabditis</taxon>
    </lineage>
</organism>
<dbReference type="CDD" id="cd02675">
    <property type="entry name" value="Ephrin_ectodomain"/>
    <property type="match status" value="1"/>
</dbReference>
<keyword evidence="5" id="KW-0325">Glycoprotein</keyword>
<proteinExistence type="inferred from homology"/>
<reference evidence="10" key="1">
    <citation type="submission" date="2024-02" db="UniProtKB">
        <authorList>
            <consortium name="WormBaseParasite"/>
        </authorList>
    </citation>
    <scope>IDENTIFICATION</scope>
</reference>
<dbReference type="PANTHER" id="PTHR11304">
    <property type="entry name" value="EPHRIN"/>
    <property type="match status" value="1"/>
</dbReference>
<comment type="similarity">
    <text evidence="6">Belongs to the ephrin family.</text>
</comment>
<evidence type="ECO:0000256" key="3">
    <source>
        <dbReference type="ARBA" id="ARBA00023136"/>
    </source>
</evidence>
<keyword evidence="4 6" id="KW-1015">Disulfide bond</keyword>
<name>A0AAF3FEG0_9BILA</name>
<dbReference type="InterPro" id="IPR008972">
    <property type="entry name" value="Cupredoxin"/>
</dbReference>
<sequence>MFTKRLPDIYWNVSNPMMEVFGEVNDRVQIVCPFSKDSTHAHQTIIYRVSQEDFFDCRLGTSAKEVGRCISPKELSSLSIVFRTFSPNPFALEYHPDQTYYFISTSDGSTTGLHNKVGGLCETDGMKMMIHLAEKGHPHRHHHRKPLIENRPLSPKTTEKPVIADEDRPYPRPYMYKDSSKEEVSTQKARVESWPSWPSVPLPLLPLDAQEVSSSVHRLSLYELEDLAKEVEDRVEFQIHEFGDAESLAFSSSPASSISRSFITLLLLFLHRLFL</sequence>
<dbReference type="GO" id="GO:0048013">
    <property type="term" value="P:ephrin receptor signaling pathway"/>
    <property type="evidence" value="ECO:0007669"/>
    <property type="project" value="TreeGrafter"/>
</dbReference>
<keyword evidence="2" id="KW-0732">Signal</keyword>
<evidence type="ECO:0000256" key="2">
    <source>
        <dbReference type="ARBA" id="ARBA00022729"/>
    </source>
</evidence>